<dbReference type="PATRIC" id="fig|435591.13.peg.2199"/>
<dbReference type="KEGG" id="pdi:BDI_2217"/>
<dbReference type="CDD" id="cd10918">
    <property type="entry name" value="CE4_NodB_like_5s_6s"/>
    <property type="match status" value="1"/>
</dbReference>
<keyword evidence="2" id="KW-0732">Signal</keyword>
<dbReference type="STRING" id="435591.BDI_2217"/>
<dbReference type="InterPro" id="IPR002509">
    <property type="entry name" value="NODB_dom"/>
</dbReference>
<gene>
    <name evidence="4" type="ordered locus">BDI_2217</name>
</gene>
<proteinExistence type="predicted"/>
<dbReference type="PaxDb" id="435591-BDI_2217"/>
<name>A6LE34_PARD8</name>
<comment type="subcellular location">
    <subcellularLocation>
        <location evidence="1">Secreted</location>
    </subcellularLocation>
</comment>
<accession>A6LE34</accession>
<dbReference type="EMBL" id="CP000140">
    <property type="protein sequence ID" value="ABR43948.1"/>
    <property type="molecule type" value="Genomic_DNA"/>
</dbReference>
<dbReference type="RefSeq" id="WP_011966766.1">
    <property type="nucleotide sequence ID" value="NC_009615.1"/>
</dbReference>
<dbReference type="GO" id="GO:0005975">
    <property type="term" value="P:carbohydrate metabolic process"/>
    <property type="evidence" value="ECO:0007669"/>
    <property type="project" value="InterPro"/>
</dbReference>
<dbReference type="Gene3D" id="3.20.20.370">
    <property type="entry name" value="Glycoside hydrolase/deacetylase"/>
    <property type="match status" value="1"/>
</dbReference>
<dbReference type="Pfam" id="PF01522">
    <property type="entry name" value="Polysacc_deac_1"/>
    <property type="match status" value="1"/>
</dbReference>
<protein>
    <recommendedName>
        <fullName evidence="3">NodB homology domain-containing protein</fullName>
    </recommendedName>
</protein>
<organism evidence="4 5">
    <name type="scientific">Parabacteroides distasonis (strain ATCC 8503 / DSM 20701 / CIP 104284 / JCM 5825 / NCTC 11152)</name>
    <dbReference type="NCBI Taxonomy" id="435591"/>
    <lineage>
        <taxon>Bacteria</taxon>
        <taxon>Pseudomonadati</taxon>
        <taxon>Bacteroidota</taxon>
        <taxon>Bacteroidia</taxon>
        <taxon>Bacteroidales</taxon>
        <taxon>Tannerellaceae</taxon>
        <taxon>Parabacteroides</taxon>
    </lineage>
</organism>
<dbReference type="AlphaFoldDB" id="A6LE34"/>
<dbReference type="PANTHER" id="PTHR34216:SF3">
    <property type="entry name" value="POLY-BETA-1,6-N-ACETYL-D-GLUCOSAMINE N-DEACETYLASE"/>
    <property type="match status" value="1"/>
</dbReference>
<keyword evidence="5" id="KW-1185">Reference proteome</keyword>
<dbReference type="GO" id="GO:0016810">
    <property type="term" value="F:hydrolase activity, acting on carbon-nitrogen (but not peptide) bonds"/>
    <property type="evidence" value="ECO:0007669"/>
    <property type="project" value="InterPro"/>
</dbReference>
<dbReference type="BioCyc" id="PDIS435591:G1G5A-2274-MONOMER"/>
<evidence type="ECO:0000256" key="1">
    <source>
        <dbReference type="ARBA" id="ARBA00004613"/>
    </source>
</evidence>
<dbReference type="HOGENOM" id="CLU_859832_0_0_10"/>
<dbReference type="PANTHER" id="PTHR34216">
    <property type="match status" value="1"/>
</dbReference>
<evidence type="ECO:0000313" key="4">
    <source>
        <dbReference type="EMBL" id="ABR43948.1"/>
    </source>
</evidence>
<dbReference type="GO" id="GO:0005576">
    <property type="term" value="C:extracellular region"/>
    <property type="evidence" value="ECO:0007669"/>
    <property type="project" value="UniProtKB-SubCell"/>
</dbReference>
<evidence type="ECO:0000313" key="5">
    <source>
        <dbReference type="Proteomes" id="UP000000566"/>
    </source>
</evidence>
<dbReference type="eggNOG" id="COG0726">
    <property type="taxonomic scope" value="Bacteria"/>
</dbReference>
<dbReference type="InterPro" id="IPR011330">
    <property type="entry name" value="Glyco_hydro/deAcase_b/a-brl"/>
</dbReference>
<sequence length="296" mass="34115">MKQLIHSLIRSTIYRYISHIKHSVTIFNFHQVSAAFDPKRHLTTTWTSLDKFIKAMRYLSNRYEFISLSEAQACLKNTLDKNYAVLTFDDGDSSLLEVMPILKKMQIPATFFINTDYLDDAQYSWVDALTYYKQNKIDAPQEVIKGLNLLRNTVNVNEYNKYRTIVEEYYNSFGLNLSKYLTTAQLFGINDTLFSIGLHGAEHERFGMMSREWNEQNIKRNYTILKEHPNYVPVIAFPFGKPNDWNNDAVSIALNLNLSIVLHNGGTNFHNSIMLNRIPSDGGSFSEAKLGLNLLT</sequence>
<evidence type="ECO:0000256" key="2">
    <source>
        <dbReference type="ARBA" id="ARBA00022729"/>
    </source>
</evidence>
<dbReference type="Proteomes" id="UP000000566">
    <property type="component" value="Chromosome"/>
</dbReference>
<dbReference type="SUPFAM" id="SSF88713">
    <property type="entry name" value="Glycoside hydrolase/deacetylase"/>
    <property type="match status" value="1"/>
</dbReference>
<reference evidence="4 5" key="1">
    <citation type="journal article" date="2007" name="PLoS Biol.">
        <title>Evolution of symbiotic bacteria in the distal human intestine.</title>
        <authorList>
            <person name="Xu J."/>
            <person name="Mahowald M.A."/>
            <person name="Ley R.E."/>
            <person name="Lozupone C.A."/>
            <person name="Hamady M."/>
            <person name="Martens E.C."/>
            <person name="Henrissat B."/>
            <person name="Coutinho P.M."/>
            <person name="Minx P."/>
            <person name="Latreille P."/>
            <person name="Cordum H."/>
            <person name="Van Brunt A."/>
            <person name="Kim K."/>
            <person name="Fulton R.S."/>
            <person name="Fulton L.A."/>
            <person name="Clifton S.W."/>
            <person name="Wilson R.K."/>
            <person name="Knight R.D."/>
            <person name="Gordon J.I."/>
        </authorList>
    </citation>
    <scope>NUCLEOTIDE SEQUENCE [LARGE SCALE GENOMIC DNA]</scope>
    <source>
        <strain evidence="5">ATCC 8503 / DSM 20701 / CIP 104284 / JCM 5825 / NCTC 11152</strain>
    </source>
</reference>
<feature type="domain" description="NodB homology" evidence="3">
    <location>
        <begin position="77"/>
        <end position="258"/>
    </location>
</feature>
<evidence type="ECO:0000259" key="3">
    <source>
        <dbReference type="Pfam" id="PF01522"/>
    </source>
</evidence>
<dbReference type="InterPro" id="IPR051398">
    <property type="entry name" value="Polysacch_Deacetylase"/>
</dbReference>